<evidence type="ECO:0000313" key="1">
    <source>
        <dbReference type="EMBL" id="VEP15166.1"/>
    </source>
</evidence>
<organism evidence="1 2">
    <name type="scientific">Hyella patelloides LEGE 07179</name>
    <dbReference type="NCBI Taxonomy" id="945734"/>
    <lineage>
        <taxon>Bacteria</taxon>
        <taxon>Bacillati</taxon>
        <taxon>Cyanobacteriota</taxon>
        <taxon>Cyanophyceae</taxon>
        <taxon>Pleurocapsales</taxon>
        <taxon>Hyellaceae</taxon>
        <taxon>Hyella</taxon>
    </lineage>
</organism>
<keyword evidence="2" id="KW-1185">Reference proteome</keyword>
<dbReference type="Proteomes" id="UP000320055">
    <property type="component" value="Unassembled WGS sequence"/>
</dbReference>
<reference evidence="1 2" key="1">
    <citation type="submission" date="2019-01" db="EMBL/GenBank/DDBJ databases">
        <authorList>
            <person name="Brito A."/>
        </authorList>
    </citation>
    <scope>NUCLEOTIDE SEQUENCE [LARGE SCALE GENOMIC DNA]</scope>
    <source>
        <strain evidence="1">1</strain>
    </source>
</reference>
<protein>
    <submittedName>
        <fullName evidence="1">Uncharacterized protein</fullName>
    </submittedName>
</protein>
<proteinExistence type="predicted"/>
<sequence length="63" mass="7258">MIIRIGVHPIYSVFCNIYVTRLVPANRGTKKDEFGNSPLVYVENYDTSLLKMRIAAHLRHEVP</sequence>
<dbReference type="EMBL" id="CAACVJ010000237">
    <property type="protein sequence ID" value="VEP15166.1"/>
    <property type="molecule type" value="Genomic_DNA"/>
</dbReference>
<name>A0A563VUL5_9CYAN</name>
<gene>
    <name evidence="1" type="ORF">H1P_3110005</name>
</gene>
<accession>A0A563VUL5</accession>
<dbReference type="AlphaFoldDB" id="A0A563VUL5"/>
<evidence type="ECO:0000313" key="2">
    <source>
        <dbReference type="Proteomes" id="UP000320055"/>
    </source>
</evidence>